<dbReference type="AlphaFoldDB" id="A0A7C9MQY8"/>
<organism evidence="1 2">
    <name type="scientific">Kangsaoukella pontilimi</name>
    <dbReference type="NCBI Taxonomy" id="2691042"/>
    <lineage>
        <taxon>Bacteria</taxon>
        <taxon>Pseudomonadati</taxon>
        <taxon>Pseudomonadota</taxon>
        <taxon>Alphaproteobacteria</taxon>
        <taxon>Rhodobacterales</taxon>
        <taxon>Paracoccaceae</taxon>
        <taxon>Kangsaoukella</taxon>
    </lineage>
</organism>
<dbReference type="Proteomes" id="UP000480350">
    <property type="component" value="Unassembled WGS sequence"/>
</dbReference>
<keyword evidence="2" id="KW-1185">Reference proteome</keyword>
<dbReference type="InterPro" id="IPR036278">
    <property type="entry name" value="Sialidase_sf"/>
</dbReference>
<reference evidence="1 2" key="1">
    <citation type="submission" date="2019-12" db="EMBL/GenBank/DDBJ databases">
        <authorList>
            <person name="Lee S.D."/>
        </authorList>
    </citation>
    <scope>NUCLEOTIDE SEQUENCE [LARGE SCALE GENOMIC DNA]</scope>
    <source>
        <strain evidence="1 2">GH1-50</strain>
    </source>
</reference>
<dbReference type="EMBL" id="WUPT01000001">
    <property type="protein sequence ID" value="MXQ07837.1"/>
    <property type="molecule type" value="Genomic_DNA"/>
</dbReference>
<comment type="caution">
    <text evidence="1">The sequence shown here is derived from an EMBL/GenBank/DDBJ whole genome shotgun (WGS) entry which is preliminary data.</text>
</comment>
<gene>
    <name evidence="1" type="ORF">GQ651_08255</name>
</gene>
<evidence type="ECO:0000313" key="2">
    <source>
        <dbReference type="Proteomes" id="UP000480350"/>
    </source>
</evidence>
<evidence type="ECO:0000313" key="1">
    <source>
        <dbReference type="EMBL" id="MXQ07837.1"/>
    </source>
</evidence>
<sequence>MSWMERSGRGTSVKIASLENGQWDEPRLVTTSSSLFVNWADFPSVAEFSDGTLIVHWLQRAGASAYAYDVRIALSDDNGDTWSTPMAPHRDMVQAQHGFVTLAPFQDKVTAVWLDGRAYDGDLVEEGAQSGQMQLRSAEISSDGGMGSEIAVDFTTCSCCQTAAAIAGDELLVVYRDRTESEVRDISLVRLHEGAWSVPRTVHADNWEISGCPVDGPSISAQEKEVAVAWFTGAGDEPAVKVAFSTDGASSFGDPVRVDMGEPVGRVNTAMLADGTTLVSWVEWQGSSEVLLVCHVTADGCGKTHRLVENSEGSSMNFPQMAATADGIFVAWTHPLPDGRDTVRIMRSAR</sequence>
<dbReference type="SUPFAM" id="SSF50939">
    <property type="entry name" value="Sialidases"/>
    <property type="match status" value="1"/>
</dbReference>
<name>A0A7C9MQY8_9RHOB</name>
<reference evidence="1 2" key="2">
    <citation type="submission" date="2020-03" db="EMBL/GenBank/DDBJ databases">
        <title>Kangsaoukella pontilimi gen. nov., sp. nov., a new member of the family Rhodobacteraceae isolated from a tidal mudflat.</title>
        <authorList>
            <person name="Kim I.S."/>
        </authorList>
    </citation>
    <scope>NUCLEOTIDE SEQUENCE [LARGE SCALE GENOMIC DNA]</scope>
    <source>
        <strain evidence="1 2">GH1-50</strain>
    </source>
</reference>
<protein>
    <submittedName>
        <fullName evidence="1">Exo-alpha-sialidase</fullName>
    </submittedName>
</protein>
<proteinExistence type="predicted"/>
<accession>A0A7C9MQY8</accession>
<dbReference type="Gene3D" id="2.120.10.10">
    <property type="match status" value="1"/>
</dbReference>